<organism evidence="1 2">
    <name type="scientific">Agrobacterium arsenijevicii</name>
    <dbReference type="NCBI Taxonomy" id="1585697"/>
    <lineage>
        <taxon>Bacteria</taxon>
        <taxon>Pseudomonadati</taxon>
        <taxon>Pseudomonadota</taxon>
        <taxon>Alphaproteobacteria</taxon>
        <taxon>Hyphomicrobiales</taxon>
        <taxon>Rhizobiaceae</taxon>
        <taxon>Rhizobium/Agrobacterium group</taxon>
        <taxon>Agrobacterium</taxon>
    </lineage>
</organism>
<dbReference type="InterPro" id="IPR021232">
    <property type="entry name" value="DUF2735"/>
</dbReference>
<dbReference type="EMBL" id="JWIT01000005">
    <property type="protein sequence ID" value="KJF73591.1"/>
    <property type="molecule type" value="Genomic_DNA"/>
</dbReference>
<keyword evidence="2" id="KW-1185">Reference proteome</keyword>
<dbReference type="RefSeq" id="WP_045017673.1">
    <property type="nucleotide sequence ID" value="NZ_CP166104.1"/>
</dbReference>
<sequence>MFDMATGFHRDTATIYQFPVGGRAGVPKFRKSGLSELEEQAKAPHIDFGSWYHDDAIRDEDRDDKPHA</sequence>
<dbReference type="Proteomes" id="UP000032564">
    <property type="component" value="Unassembled WGS sequence"/>
</dbReference>
<accession>A0ABR5D940</accession>
<name>A0ABR5D940_9HYPH</name>
<proteinExistence type="predicted"/>
<evidence type="ECO:0000313" key="1">
    <source>
        <dbReference type="EMBL" id="KJF73591.1"/>
    </source>
</evidence>
<comment type="caution">
    <text evidence="1">The sequence shown here is derived from an EMBL/GenBank/DDBJ whole genome shotgun (WGS) entry which is preliminary data.</text>
</comment>
<protein>
    <submittedName>
        <fullName evidence="1">Glutamine synthetase</fullName>
    </submittedName>
</protein>
<evidence type="ECO:0000313" key="2">
    <source>
        <dbReference type="Proteomes" id="UP000032564"/>
    </source>
</evidence>
<gene>
    <name evidence="1" type="ORF">RP75_09660</name>
</gene>
<dbReference type="Pfam" id="PF10931">
    <property type="entry name" value="DUF2735"/>
    <property type="match status" value="1"/>
</dbReference>
<reference evidence="1 2" key="1">
    <citation type="submission" date="2014-12" db="EMBL/GenBank/DDBJ databases">
        <authorList>
            <person name="Kuzmanovic N."/>
            <person name="Pulawska J."/>
            <person name="Obradovic A."/>
        </authorList>
    </citation>
    <scope>NUCLEOTIDE SEQUENCE [LARGE SCALE GENOMIC DNA]</scope>
    <source>
        <strain evidence="1 2">KFB 330</strain>
    </source>
</reference>